<reference evidence="2 3" key="1">
    <citation type="submission" date="2024-06" db="EMBL/GenBank/DDBJ databases">
        <title>A chromosome level genome sequence of Diviner's sage (Salvia divinorum).</title>
        <authorList>
            <person name="Ford S.A."/>
            <person name="Ro D.-K."/>
            <person name="Ness R.W."/>
            <person name="Phillips M.A."/>
        </authorList>
    </citation>
    <scope>NUCLEOTIDE SEQUENCE [LARGE SCALE GENOMIC DNA]</scope>
    <source>
        <strain evidence="2">SAF-2024a</strain>
        <tissue evidence="2">Leaf</tissue>
    </source>
</reference>
<evidence type="ECO:0000313" key="3">
    <source>
        <dbReference type="Proteomes" id="UP001567538"/>
    </source>
</evidence>
<keyword evidence="1" id="KW-0472">Membrane</keyword>
<proteinExistence type="predicted"/>
<comment type="caution">
    <text evidence="2">The sequence shown here is derived from an EMBL/GenBank/DDBJ whole genome shotgun (WGS) entry which is preliminary data.</text>
</comment>
<feature type="transmembrane region" description="Helical" evidence="1">
    <location>
        <begin position="454"/>
        <end position="477"/>
    </location>
</feature>
<name>A0ABD1HFF6_SALDI</name>
<dbReference type="PANTHER" id="PTHR47555">
    <property type="entry name" value="N-ACETYLGLUCOSAMINYL TRANSFERASE COMPONENT FAMILY PROTEIN / GPI1 FAMILY PROTEIN"/>
    <property type="match status" value="1"/>
</dbReference>
<accession>A0ABD1HFF6</accession>
<feature type="transmembrane region" description="Helical" evidence="1">
    <location>
        <begin position="527"/>
        <end position="552"/>
    </location>
</feature>
<feature type="transmembrane region" description="Helical" evidence="1">
    <location>
        <begin position="264"/>
        <end position="292"/>
    </location>
</feature>
<dbReference type="EMBL" id="JBEAFC010000006">
    <property type="protein sequence ID" value="KAL1554675.1"/>
    <property type="molecule type" value="Genomic_DNA"/>
</dbReference>
<organism evidence="2 3">
    <name type="scientific">Salvia divinorum</name>
    <name type="common">Maria pastora</name>
    <name type="synonym">Diviner's sage</name>
    <dbReference type="NCBI Taxonomy" id="28513"/>
    <lineage>
        <taxon>Eukaryota</taxon>
        <taxon>Viridiplantae</taxon>
        <taxon>Streptophyta</taxon>
        <taxon>Embryophyta</taxon>
        <taxon>Tracheophyta</taxon>
        <taxon>Spermatophyta</taxon>
        <taxon>Magnoliopsida</taxon>
        <taxon>eudicotyledons</taxon>
        <taxon>Gunneridae</taxon>
        <taxon>Pentapetalae</taxon>
        <taxon>asterids</taxon>
        <taxon>lamiids</taxon>
        <taxon>Lamiales</taxon>
        <taxon>Lamiaceae</taxon>
        <taxon>Nepetoideae</taxon>
        <taxon>Mentheae</taxon>
        <taxon>Salviinae</taxon>
        <taxon>Salvia</taxon>
        <taxon>Salvia subgen. Calosphace</taxon>
    </lineage>
</organism>
<feature type="transmembrane region" description="Helical" evidence="1">
    <location>
        <begin position="558"/>
        <end position="585"/>
    </location>
</feature>
<protein>
    <submittedName>
        <fullName evidence="2">Uncharacterized protein</fullName>
    </submittedName>
</protein>
<dbReference type="Pfam" id="PF05024">
    <property type="entry name" value="Gpi1"/>
    <property type="match status" value="1"/>
</dbReference>
<feature type="transmembrane region" description="Helical" evidence="1">
    <location>
        <begin position="421"/>
        <end position="447"/>
    </location>
</feature>
<keyword evidence="1" id="KW-0812">Transmembrane</keyword>
<dbReference type="InterPro" id="IPR007720">
    <property type="entry name" value="PigQ/GPI1"/>
</dbReference>
<sequence length="724" mass="81658">MTRRRNCRLWWPTDLFSQTLPNSSFLFGWFLPSSEASIDVVVAFACDQHKLASSLKSGLDLMQILRRTDENMPTILQDKSELSLLGYFEADCSCKSDMDSCGNDRNGDMKRNENQSSCSLLSNQENWHCGCVRHDTILGEGRLAAPEHLYAKLVYVLSERIDGRVLAVPKMDHLHLNGNIESHLDLHVIFYEIPTFGGHHYSLGAQFSSNPVESTSKKPKWFEDLHKRDSHLDLDTVIQAINSANAAQILFDGHQCAESGPLLFILYMFSTFAWQIFAASVASVSTVIYIILQSSRILFSWLSHTSIYVLFTKVFSNSSKNVHFRCCQLLYWPVFLQDQNMRDWSCVEFAEKAASHKHSIWASIVFDSLLGTLVGIPLWFTAESAYIWVSDFAHNFTNGWLRTGCVWLMGNPAGFKLNTELAGVLGMVSLNGIQIWSTLWASVGFLFIHFFRGLALCGILFGSTCAAALLVDIISLLTMHVLILHSFLSLLYSTQIQALSALWRLFRGKKLNPLRHRLDSYDYTVEQHVVGSLLFTPILLLLPTTSAFYIFFTILHTAVLFVSIAVGVTVSFIHSTPYAEVFLWLKTRKRFPSGILFKVALCQHSETEAFAGSHSSTVDLHKTASSSGSSSKSTILVTFLDSNYLKLGDVVWPHYNNIYSAFSRSTIRSSAYGLLTGRSTLHAPPANLPMKLPWIVIPWKEYWHLCRSSVYACRKHPYHNPLPH</sequence>
<evidence type="ECO:0000313" key="2">
    <source>
        <dbReference type="EMBL" id="KAL1554675.1"/>
    </source>
</evidence>
<gene>
    <name evidence="2" type="ORF">AAHA92_15214</name>
</gene>
<keyword evidence="3" id="KW-1185">Reference proteome</keyword>
<dbReference type="PANTHER" id="PTHR47555:SF2">
    <property type="entry name" value="N-ACETYLGLUCOSAMINYL TRANSFERASE COMPONENT FAMILY PROTEIN _ GPI1 FAMILY PROTEIN"/>
    <property type="match status" value="1"/>
</dbReference>
<dbReference type="AlphaFoldDB" id="A0ABD1HFF6"/>
<feature type="transmembrane region" description="Helical" evidence="1">
    <location>
        <begin position="360"/>
        <end position="380"/>
    </location>
</feature>
<keyword evidence="1" id="KW-1133">Transmembrane helix</keyword>
<dbReference type="Proteomes" id="UP001567538">
    <property type="component" value="Unassembled WGS sequence"/>
</dbReference>
<evidence type="ECO:0000256" key="1">
    <source>
        <dbReference type="SAM" id="Phobius"/>
    </source>
</evidence>